<keyword evidence="15" id="KW-1185">Reference proteome</keyword>
<feature type="signal peptide" evidence="13">
    <location>
        <begin position="1"/>
        <end position="19"/>
    </location>
</feature>
<dbReference type="Pfam" id="PF00047">
    <property type="entry name" value="ig"/>
    <property type="match status" value="1"/>
</dbReference>
<dbReference type="SMART" id="SM00408">
    <property type="entry name" value="IGc2"/>
    <property type="match status" value="3"/>
</dbReference>
<dbReference type="GeneID" id="100757485"/>
<sequence>MTVVSFTVLLCLGLTLGHGTPVLAADLFLAGIHPKPELTVQPDSVVSEQTTVTFLCEGTKGAKQYILYKDGDTYLALTEIPQQSNDKAEFSISNIRREQAGRYQCCYRGPDGWSEYSDSLEVVVTGAYSQPSLSAHPSPVVTEGGKVTLQCVSRKWYYKFILTKEGPQKSFWTLDPEYNYSTWHYQASQSVGPVTSNQRWTFRCYSFESYSPLVWSEPSDPLELLVSGTLHKPTIKAEPGPVVDLGSPMNISCQGTLDAEMCFLHKEGSQQTWGTQTPKEPGNKSMFSIPSVSEDSGGQYRCYCYSSAGWSEPSDTLELVVTGIYDSKLSLSALPSPVVTSGGNMTLQCVSRVFYHKFILTKEDQKFSGSLNSQYIGRIRQYQALFSIDHVTADHRGTFRCYGYYKQTPQLWSAPSEPLEIHISGLSKKPSLLTHQGHILDPGESLTLQCCSDINYDRFALYKVGKDIFTKRYGQRTQDGLLLATFTLGYVSSSTGGQYRCYGEHKLSSEWSASSDPLDIMITGQLFASPSLSVKPNSTVLSGDNVTLLCQSTYTTDTFILSKEGAAHQPQRMKSKSQDGEFQAEFSMTAVTSALSGTYSAPVELSVSGHVGTSSPPHTSHLPTAGLEMYLKALIGVSVAFLLLFSILSFLLLRRRRQGKFRKDAQKETELQLPAGAAEPITRNRDRQKRSNPAAATQEEILYASVEKMKPEDGVKLDSLAAESKEPRDVVYAQLCSRSLRQGTAGPPPSQAGEAPEEPTVYAALAVTRPSPVPNNKEQ</sequence>
<dbReference type="PROSITE" id="PS50835">
    <property type="entry name" value="IG_LIKE"/>
    <property type="match status" value="2"/>
</dbReference>
<dbReference type="RefSeq" id="XP_035309730.1">
    <property type="nucleotide sequence ID" value="XM_035453839.1"/>
</dbReference>
<name>A0A9J7HG19_CRIGR</name>
<organism evidence="15 16">
    <name type="scientific">Cricetulus griseus</name>
    <name type="common">Chinese hamster</name>
    <name type="synonym">Cricetulus barabensis griseus</name>
    <dbReference type="NCBI Taxonomy" id="10029"/>
    <lineage>
        <taxon>Eukaryota</taxon>
        <taxon>Metazoa</taxon>
        <taxon>Chordata</taxon>
        <taxon>Craniata</taxon>
        <taxon>Vertebrata</taxon>
        <taxon>Euteleostomi</taxon>
        <taxon>Mammalia</taxon>
        <taxon>Eutheria</taxon>
        <taxon>Euarchontoglires</taxon>
        <taxon>Glires</taxon>
        <taxon>Rodentia</taxon>
        <taxon>Myomorpha</taxon>
        <taxon>Muroidea</taxon>
        <taxon>Cricetidae</taxon>
        <taxon>Cricetinae</taxon>
        <taxon>Cricetulus</taxon>
    </lineage>
</organism>
<feature type="domain" description="Ig-like" evidence="14">
    <location>
        <begin position="36"/>
        <end position="125"/>
    </location>
</feature>
<dbReference type="PANTHER" id="PTHR11738">
    <property type="entry name" value="MHC CLASS I NK CELL RECEPTOR"/>
    <property type="match status" value="1"/>
</dbReference>
<dbReference type="InterPro" id="IPR013783">
    <property type="entry name" value="Ig-like_fold"/>
</dbReference>
<dbReference type="InterPro" id="IPR003599">
    <property type="entry name" value="Ig_sub"/>
</dbReference>
<feature type="region of interest" description="Disordered" evidence="11">
    <location>
        <begin position="740"/>
        <end position="759"/>
    </location>
</feature>
<keyword evidence="5" id="KW-0677">Repeat</keyword>
<evidence type="ECO:0000256" key="9">
    <source>
        <dbReference type="ARBA" id="ARBA00023180"/>
    </source>
</evidence>
<dbReference type="Gene3D" id="2.60.40.10">
    <property type="entry name" value="Immunoglobulins"/>
    <property type="match status" value="6"/>
</dbReference>
<dbReference type="GO" id="GO:0032396">
    <property type="term" value="F:inhibitory MHC class I receptor activity"/>
    <property type="evidence" value="ECO:0007669"/>
    <property type="project" value="TreeGrafter"/>
</dbReference>
<dbReference type="InterPro" id="IPR036179">
    <property type="entry name" value="Ig-like_dom_sf"/>
</dbReference>
<dbReference type="Proteomes" id="UP001108280">
    <property type="component" value="Unplaced"/>
</dbReference>
<evidence type="ECO:0000256" key="11">
    <source>
        <dbReference type="SAM" id="MobiDB-lite"/>
    </source>
</evidence>
<dbReference type="SMART" id="SM00409">
    <property type="entry name" value="IG"/>
    <property type="match status" value="6"/>
</dbReference>
<proteinExistence type="predicted"/>
<feature type="region of interest" description="Disordered" evidence="11">
    <location>
        <begin position="661"/>
        <end position="698"/>
    </location>
</feature>
<dbReference type="PANTHER" id="PTHR11738:SF179">
    <property type="entry name" value="LEUKOCYTE IMMUNOGLOBULIN-LIKE RECEPTOR SUBFAMILY A MEMBER 5"/>
    <property type="match status" value="1"/>
</dbReference>
<keyword evidence="4 13" id="KW-0732">Signal</keyword>
<protein>
    <submittedName>
        <fullName evidence="16">Leukocyte immunoglobulin-like receptor subfamily B member 3 isoform X3</fullName>
    </submittedName>
</protein>
<evidence type="ECO:0000256" key="6">
    <source>
        <dbReference type="ARBA" id="ARBA00022989"/>
    </source>
</evidence>
<gene>
    <name evidence="16" type="primary">LOC100757485</name>
</gene>
<dbReference type="InterPro" id="IPR050412">
    <property type="entry name" value="Ig-like_Receptors_ImmuneReg"/>
</dbReference>
<keyword evidence="10" id="KW-0393">Immunoglobulin domain</keyword>
<dbReference type="SUPFAM" id="SSF48726">
    <property type="entry name" value="Immunoglobulin"/>
    <property type="match status" value="6"/>
</dbReference>
<keyword evidence="6 12" id="KW-1133">Transmembrane helix</keyword>
<dbReference type="InterPro" id="IPR007110">
    <property type="entry name" value="Ig-like_dom"/>
</dbReference>
<evidence type="ECO:0000313" key="15">
    <source>
        <dbReference type="Proteomes" id="UP001108280"/>
    </source>
</evidence>
<keyword evidence="8" id="KW-1015">Disulfide bond</keyword>
<comment type="subcellular location">
    <subcellularLocation>
        <location evidence="1">Cell membrane</location>
        <topology evidence="1">Single-pass membrane protein</topology>
    </subcellularLocation>
</comment>
<dbReference type="InterPro" id="IPR003598">
    <property type="entry name" value="Ig_sub2"/>
</dbReference>
<evidence type="ECO:0000256" key="13">
    <source>
        <dbReference type="SAM" id="SignalP"/>
    </source>
</evidence>
<dbReference type="GO" id="GO:0002764">
    <property type="term" value="P:immune response-regulating signaling pathway"/>
    <property type="evidence" value="ECO:0007669"/>
    <property type="project" value="TreeGrafter"/>
</dbReference>
<dbReference type="FunFam" id="2.60.40.10:FF:000049">
    <property type="entry name" value="Leukocyte immunoglobulin-like receptor subfamily B member 1"/>
    <property type="match status" value="6"/>
</dbReference>
<evidence type="ECO:0000256" key="8">
    <source>
        <dbReference type="ARBA" id="ARBA00023157"/>
    </source>
</evidence>
<evidence type="ECO:0000256" key="2">
    <source>
        <dbReference type="ARBA" id="ARBA00022475"/>
    </source>
</evidence>
<dbReference type="InterPro" id="IPR013151">
    <property type="entry name" value="Immunoglobulin_dom"/>
</dbReference>
<dbReference type="AlphaFoldDB" id="A0A9J7HG19"/>
<evidence type="ECO:0000256" key="3">
    <source>
        <dbReference type="ARBA" id="ARBA00022692"/>
    </source>
</evidence>
<evidence type="ECO:0000256" key="12">
    <source>
        <dbReference type="SAM" id="Phobius"/>
    </source>
</evidence>
<feature type="compositionally biased region" description="Basic and acidic residues" evidence="11">
    <location>
        <begin position="661"/>
        <end position="670"/>
    </location>
</feature>
<dbReference type="GO" id="GO:0005886">
    <property type="term" value="C:plasma membrane"/>
    <property type="evidence" value="ECO:0007669"/>
    <property type="project" value="UniProtKB-SubCell"/>
</dbReference>
<evidence type="ECO:0000256" key="7">
    <source>
        <dbReference type="ARBA" id="ARBA00023136"/>
    </source>
</evidence>
<accession>A0A9J7HG19</accession>
<keyword evidence="7 12" id="KW-0472">Membrane</keyword>
<evidence type="ECO:0000256" key="5">
    <source>
        <dbReference type="ARBA" id="ARBA00022737"/>
    </source>
</evidence>
<keyword evidence="9" id="KW-0325">Glycoprotein</keyword>
<feature type="domain" description="Ig-like" evidence="14">
    <location>
        <begin position="233"/>
        <end position="318"/>
    </location>
</feature>
<dbReference type="Pfam" id="PF13895">
    <property type="entry name" value="Ig_2"/>
    <property type="match status" value="2"/>
</dbReference>
<feature type="transmembrane region" description="Helical" evidence="12">
    <location>
        <begin position="629"/>
        <end position="653"/>
    </location>
</feature>
<dbReference type="OrthoDB" id="9427497at2759"/>
<evidence type="ECO:0000256" key="4">
    <source>
        <dbReference type="ARBA" id="ARBA00022729"/>
    </source>
</evidence>
<dbReference type="GO" id="GO:0019221">
    <property type="term" value="P:cytokine-mediated signaling pathway"/>
    <property type="evidence" value="ECO:0007669"/>
    <property type="project" value="TreeGrafter"/>
</dbReference>
<evidence type="ECO:0000256" key="1">
    <source>
        <dbReference type="ARBA" id="ARBA00004162"/>
    </source>
</evidence>
<keyword evidence="2" id="KW-1003">Cell membrane</keyword>
<feature type="chain" id="PRO_5039919384" evidence="13">
    <location>
        <begin position="20"/>
        <end position="779"/>
    </location>
</feature>
<evidence type="ECO:0000259" key="14">
    <source>
        <dbReference type="PROSITE" id="PS50835"/>
    </source>
</evidence>
<reference evidence="16" key="1">
    <citation type="submission" date="2025-08" db="UniProtKB">
        <authorList>
            <consortium name="RefSeq"/>
        </authorList>
    </citation>
    <scope>IDENTIFICATION</scope>
    <source>
        <strain evidence="16">17A/GY</strain>
        <tissue evidence="16">Liver</tissue>
    </source>
</reference>
<evidence type="ECO:0000313" key="16">
    <source>
        <dbReference type="RefSeq" id="XP_035309730.1"/>
    </source>
</evidence>
<evidence type="ECO:0000256" key="10">
    <source>
        <dbReference type="ARBA" id="ARBA00023319"/>
    </source>
</evidence>
<keyword evidence="3 12" id="KW-0812">Transmembrane</keyword>